<dbReference type="OrthoDB" id="506431at2759"/>
<dbReference type="PANTHER" id="PTHR47260:SF3">
    <property type="entry name" value="THIOESTERASE FAMILY PROTEIN (AFU_ORTHOLOGUE AFUA_7G03960)"/>
    <property type="match status" value="1"/>
</dbReference>
<evidence type="ECO:0000259" key="2">
    <source>
        <dbReference type="Pfam" id="PF03061"/>
    </source>
</evidence>
<protein>
    <submittedName>
        <fullName evidence="3">Thioesterase, hot dog superfamily ddomain-containing protein</fullName>
    </submittedName>
</protein>
<dbReference type="PANTHER" id="PTHR47260">
    <property type="entry name" value="UPF0644 PROTEIN PB2B4.06"/>
    <property type="match status" value="1"/>
</dbReference>
<accession>A0A8A1M3P2</accession>
<name>A0A8A1M3P2_AJECA</name>
<evidence type="ECO:0000313" key="3">
    <source>
        <dbReference type="EMBL" id="QSS58797.1"/>
    </source>
</evidence>
<feature type="domain" description="Thioesterase" evidence="2">
    <location>
        <begin position="148"/>
        <end position="230"/>
    </location>
</feature>
<dbReference type="InterPro" id="IPR029069">
    <property type="entry name" value="HotDog_dom_sf"/>
</dbReference>
<evidence type="ECO:0000256" key="1">
    <source>
        <dbReference type="SAM" id="MobiDB-lite"/>
    </source>
</evidence>
<dbReference type="VEuPathDB" id="FungiDB:I7I51_08226"/>
<dbReference type="SUPFAM" id="SSF54637">
    <property type="entry name" value="Thioesterase/thiol ester dehydrase-isomerase"/>
    <property type="match status" value="1"/>
</dbReference>
<dbReference type="CDD" id="cd03443">
    <property type="entry name" value="PaaI_thioesterase"/>
    <property type="match status" value="1"/>
</dbReference>
<dbReference type="Pfam" id="PF03061">
    <property type="entry name" value="4HBT"/>
    <property type="match status" value="1"/>
</dbReference>
<dbReference type="InterPro" id="IPR052061">
    <property type="entry name" value="PTE-AB_protein"/>
</dbReference>
<feature type="region of interest" description="Disordered" evidence="1">
    <location>
        <begin position="94"/>
        <end position="124"/>
    </location>
</feature>
<dbReference type="InterPro" id="IPR006683">
    <property type="entry name" value="Thioestr_dom"/>
</dbReference>
<gene>
    <name evidence="3" type="ORF">I7I51_08226</name>
</gene>
<dbReference type="EMBL" id="CP069109">
    <property type="protein sequence ID" value="QSS58797.1"/>
    <property type="molecule type" value="Genomic_DNA"/>
</dbReference>
<sequence length="252" mass="27821">MLKEKHTYTTYDEFINNAPVSEDDINFFSAIPCAKPFLNNPSTYRVIPFLPRFDRGEEDTTDRFFSNVINTPDTVPRLVAVVRRPELNPLAAVLSARGSGTEDEKSTRSPTPPPPPPAAAVQNSPPAEDADFLLLLQLGPSLSGFRDTVHGGVLATLLDETLSNCVEAFRQDMPVNGGESRPRLYTARLQLSFRSPVETPGVIIVKAWLKRVEGRKWFLEGQVVGEDGTVRAEAQSLWVMEKATRGKQAALL</sequence>
<dbReference type="Proteomes" id="UP000663671">
    <property type="component" value="Chromosome 2"/>
</dbReference>
<reference evidence="3" key="1">
    <citation type="submission" date="2021-01" db="EMBL/GenBank/DDBJ databases">
        <title>Chromosome-level genome assembly of a human fungal pathogen reveals clustering of transcriptionally co-regulated genes.</title>
        <authorList>
            <person name="Voorhies M."/>
            <person name="Cohen S."/>
            <person name="Shea T.P."/>
            <person name="Petrus S."/>
            <person name="Munoz J.F."/>
            <person name="Poplawski S."/>
            <person name="Goldman W.E."/>
            <person name="Michael T."/>
            <person name="Cuomo C.A."/>
            <person name="Sil A."/>
            <person name="Beyhan S."/>
        </authorList>
    </citation>
    <scope>NUCLEOTIDE SEQUENCE</scope>
    <source>
        <strain evidence="3">WU24</strain>
    </source>
</reference>
<evidence type="ECO:0000313" key="4">
    <source>
        <dbReference type="Proteomes" id="UP000663671"/>
    </source>
</evidence>
<dbReference type="Gene3D" id="3.10.129.10">
    <property type="entry name" value="Hotdog Thioesterase"/>
    <property type="match status" value="1"/>
</dbReference>
<dbReference type="AlphaFoldDB" id="A0A8A1M3P2"/>
<proteinExistence type="predicted"/>
<organism evidence="3 4">
    <name type="scientific">Ajellomyces capsulatus</name>
    <name type="common">Darling's disease fungus</name>
    <name type="synonym">Histoplasma capsulatum</name>
    <dbReference type="NCBI Taxonomy" id="5037"/>
    <lineage>
        <taxon>Eukaryota</taxon>
        <taxon>Fungi</taxon>
        <taxon>Dikarya</taxon>
        <taxon>Ascomycota</taxon>
        <taxon>Pezizomycotina</taxon>
        <taxon>Eurotiomycetes</taxon>
        <taxon>Eurotiomycetidae</taxon>
        <taxon>Onygenales</taxon>
        <taxon>Ajellomycetaceae</taxon>
        <taxon>Histoplasma</taxon>
    </lineage>
</organism>